<name>A0A897N3I8_9EURY</name>
<dbReference type="EMBL" id="CP064787">
    <property type="protein sequence ID" value="QSG06788.1"/>
    <property type="molecule type" value="Genomic_DNA"/>
</dbReference>
<keyword evidence="1" id="KW-0805">Transcription regulation</keyword>
<feature type="domain" description="HTH bat-type" evidence="3">
    <location>
        <begin position="166"/>
        <end position="218"/>
    </location>
</feature>
<feature type="domain" description="DmsR-like N-terminal" evidence="4">
    <location>
        <begin position="11"/>
        <end position="147"/>
    </location>
</feature>
<dbReference type="Pfam" id="PF24277">
    <property type="entry name" value="DmsR_N"/>
    <property type="match status" value="1"/>
</dbReference>
<protein>
    <submittedName>
        <fullName evidence="5">Transcriptional regulator, contains HTH domain</fullName>
    </submittedName>
</protein>
<evidence type="ECO:0000313" key="6">
    <source>
        <dbReference type="Proteomes" id="UP000663525"/>
    </source>
</evidence>
<evidence type="ECO:0000256" key="2">
    <source>
        <dbReference type="ARBA" id="ARBA00023163"/>
    </source>
</evidence>
<accession>A0A897N3I8</accession>
<dbReference type="PANTHER" id="PTHR34236">
    <property type="entry name" value="DIMETHYL SULFOXIDE REDUCTASE TRANSCRIPTIONAL ACTIVATOR"/>
    <property type="match status" value="1"/>
</dbReference>
<evidence type="ECO:0000313" key="5">
    <source>
        <dbReference type="EMBL" id="QSG06788.1"/>
    </source>
</evidence>
<dbReference type="RefSeq" id="WP_229113277.1">
    <property type="nucleotide sequence ID" value="NZ_CP064787.1"/>
</dbReference>
<dbReference type="Proteomes" id="UP000663525">
    <property type="component" value="Chromosome"/>
</dbReference>
<evidence type="ECO:0000259" key="4">
    <source>
        <dbReference type="Pfam" id="PF24277"/>
    </source>
</evidence>
<evidence type="ECO:0000256" key="1">
    <source>
        <dbReference type="ARBA" id="ARBA00023015"/>
    </source>
</evidence>
<proteinExistence type="predicted"/>
<dbReference type="InterPro" id="IPR007050">
    <property type="entry name" value="HTH_bacterioopsin"/>
</dbReference>
<keyword evidence="2" id="KW-0804">Transcription</keyword>
<gene>
    <name evidence="5" type="ORF">HSR121_2467</name>
</gene>
<dbReference type="Pfam" id="PF04967">
    <property type="entry name" value="HTH_10"/>
    <property type="match status" value="1"/>
</dbReference>
<reference evidence="5" key="1">
    <citation type="submission" date="2020-11" db="EMBL/GenBank/DDBJ databases">
        <title>Carbohydrate-dependent, anaerobic sulfur respiration: A novel catabolism in halophilic archaea.</title>
        <authorList>
            <person name="Sorokin D.Y."/>
            <person name="Messina E."/>
            <person name="Smedile F."/>
            <person name="La Cono V."/>
            <person name="Hallsworth J.E."/>
            <person name="Yakimov M.M."/>
        </authorList>
    </citation>
    <scope>NUCLEOTIDE SEQUENCE</scope>
    <source>
        <strain evidence="5">HSR12-1</strain>
    </source>
</reference>
<sequence>MAGTNRVKSTMSGMRAELEIPATEACPVARFTERTDGSVTSVRRARNGDGEYTEEFTATGNVDPDAFDQNLESLFEYQSAQVFQFTHDLQDCVCEYVEQHEHPIADVRAQDGSLVLTLHLTNITDLRDLVTDLREQFGSVRIRYLLQVDSDEEGADDVVPINRARLTDRQLEVLETAHEMGYFSYPRSANATDVANALGIDASTFTEHLAAAQSKLMDEILTTP</sequence>
<dbReference type="AlphaFoldDB" id="A0A897N3I8"/>
<dbReference type="PANTHER" id="PTHR34236:SF1">
    <property type="entry name" value="DIMETHYL SULFOXIDE REDUCTASE TRANSCRIPTIONAL ACTIVATOR"/>
    <property type="match status" value="1"/>
</dbReference>
<evidence type="ECO:0000259" key="3">
    <source>
        <dbReference type="Pfam" id="PF04967"/>
    </source>
</evidence>
<organism evidence="5 6">
    <name type="scientific">Halapricum desulfuricans</name>
    <dbReference type="NCBI Taxonomy" id="2841257"/>
    <lineage>
        <taxon>Archaea</taxon>
        <taxon>Methanobacteriati</taxon>
        <taxon>Methanobacteriota</taxon>
        <taxon>Stenosarchaea group</taxon>
        <taxon>Halobacteria</taxon>
        <taxon>Halobacteriales</taxon>
        <taxon>Haloarculaceae</taxon>
        <taxon>Halapricum</taxon>
    </lineage>
</organism>
<dbReference type="InterPro" id="IPR056433">
    <property type="entry name" value="DmsR-like_N"/>
</dbReference>
<dbReference type="GeneID" id="68856018"/>